<gene>
    <name evidence="2" type="ORF">WA1_06145</name>
</gene>
<name>A0A139WSL0_9CYAN</name>
<dbReference type="InterPro" id="IPR018490">
    <property type="entry name" value="cNMP-bd_dom_sf"/>
</dbReference>
<dbReference type="SUPFAM" id="SSF51206">
    <property type="entry name" value="cAMP-binding domain-like"/>
    <property type="match status" value="2"/>
</dbReference>
<accession>A0A139WSL0</accession>
<organism evidence="2 3">
    <name type="scientific">Scytonema hofmannii PCC 7110</name>
    <dbReference type="NCBI Taxonomy" id="128403"/>
    <lineage>
        <taxon>Bacteria</taxon>
        <taxon>Bacillati</taxon>
        <taxon>Cyanobacteriota</taxon>
        <taxon>Cyanophyceae</taxon>
        <taxon>Nostocales</taxon>
        <taxon>Scytonemataceae</taxon>
        <taxon>Scytonema</taxon>
    </lineage>
</organism>
<dbReference type="STRING" id="128403.WA1_06145"/>
<dbReference type="AlphaFoldDB" id="A0A139WSL0"/>
<dbReference type="PANTHER" id="PTHR24567:SF26">
    <property type="entry name" value="REGULATORY PROTEIN YEIL"/>
    <property type="match status" value="1"/>
</dbReference>
<dbReference type="PROSITE" id="PS50042">
    <property type="entry name" value="CNMP_BINDING_3"/>
    <property type="match status" value="2"/>
</dbReference>
<feature type="domain" description="Cyclic nucleotide-binding" evidence="1">
    <location>
        <begin position="5"/>
        <end position="123"/>
    </location>
</feature>
<feature type="domain" description="Cyclic nucleotide-binding" evidence="1">
    <location>
        <begin position="170"/>
        <end position="279"/>
    </location>
</feature>
<dbReference type="GO" id="GO:0003700">
    <property type="term" value="F:DNA-binding transcription factor activity"/>
    <property type="evidence" value="ECO:0007669"/>
    <property type="project" value="TreeGrafter"/>
</dbReference>
<dbReference type="Gene3D" id="2.60.120.10">
    <property type="entry name" value="Jelly Rolls"/>
    <property type="match status" value="2"/>
</dbReference>
<dbReference type="CDD" id="cd00038">
    <property type="entry name" value="CAP_ED"/>
    <property type="match status" value="2"/>
</dbReference>
<dbReference type="InterPro" id="IPR050397">
    <property type="entry name" value="Env_Response_Regulators"/>
</dbReference>
<dbReference type="SMART" id="SM00100">
    <property type="entry name" value="cNMP"/>
    <property type="match status" value="2"/>
</dbReference>
<keyword evidence="3" id="KW-1185">Reference proteome</keyword>
<evidence type="ECO:0000313" key="3">
    <source>
        <dbReference type="Proteomes" id="UP000076925"/>
    </source>
</evidence>
<dbReference type="NCBIfam" id="TIGR03896">
    <property type="entry name" value="cyc_nuc_ocin"/>
    <property type="match status" value="1"/>
</dbReference>
<comment type="caution">
    <text evidence="2">The sequence shown here is derived from an EMBL/GenBank/DDBJ whole genome shotgun (WGS) entry which is preliminary data.</text>
</comment>
<dbReference type="PANTHER" id="PTHR24567">
    <property type="entry name" value="CRP FAMILY TRANSCRIPTIONAL REGULATORY PROTEIN"/>
    <property type="match status" value="1"/>
</dbReference>
<reference evidence="2 3" key="1">
    <citation type="journal article" date="2013" name="Genome Biol. Evol.">
        <title>Genomes of Stigonematalean cyanobacteria (subsection V) and the evolution of oxygenic photosynthesis from prokaryotes to plastids.</title>
        <authorList>
            <person name="Dagan T."/>
            <person name="Roettger M."/>
            <person name="Stucken K."/>
            <person name="Landan G."/>
            <person name="Koch R."/>
            <person name="Major P."/>
            <person name="Gould S.B."/>
            <person name="Goremykin V.V."/>
            <person name="Rippka R."/>
            <person name="Tandeau de Marsac N."/>
            <person name="Gugger M."/>
            <person name="Lockhart P.J."/>
            <person name="Allen J.F."/>
            <person name="Brune I."/>
            <person name="Maus I."/>
            <person name="Puhler A."/>
            <person name="Martin W.F."/>
        </authorList>
    </citation>
    <scope>NUCLEOTIDE SEQUENCE [LARGE SCALE GENOMIC DNA]</scope>
    <source>
        <strain evidence="2 3">PCC 7110</strain>
    </source>
</reference>
<dbReference type="InterPro" id="IPR014710">
    <property type="entry name" value="RmlC-like_jellyroll"/>
</dbReference>
<protein>
    <submittedName>
        <fullName evidence="2">Cyclic nucleotide-binding protein</fullName>
    </submittedName>
</protein>
<dbReference type="Proteomes" id="UP000076925">
    <property type="component" value="Unassembled WGS sequence"/>
</dbReference>
<dbReference type="InterPro" id="IPR000595">
    <property type="entry name" value="cNMP-bd_dom"/>
</dbReference>
<dbReference type="InterPro" id="IPR023892">
    <property type="entry name" value="cNMP-bd"/>
</dbReference>
<dbReference type="Pfam" id="PF00027">
    <property type="entry name" value="cNMP_binding"/>
    <property type="match status" value="2"/>
</dbReference>
<dbReference type="EMBL" id="ANNX02000051">
    <property type="protein sequence ID" value="KYC35403.1"/>
    <property type="molecule type" value="Genomic_DNA"/>
</dbReference>
<evidence type="ECO:0000313" key="2">
    <source>
        <dbReference type="EMBL" id="KYC35403.1"/>
    </source>
</evidence>
<sequence length="365" mass="40457">MAKVLLNSLSNSDIDWMVSVGTRKHIPPDTVLIRQGEPLHGLYILLDGAMDVTVSQASDNPLGRAFAVLEGGEISGREIARLESGEMIGEMPLLETYLSSTTVKSIKKSLVLSIPQHQLLRKLQDDVSFAAHLYRAIAILLANRVENIVSQLGNSTIALCEPQIREILFVFGELSDRDIDWMISAGTPQNITAGTVLIHAGRPIEALHILLDGKMTVSICEDKNHPLVHAFSSLEDSEISEREFAWVLKGDIVGETPFVEASLPSMTVRAAENSIVLSIPQWRLAAKLLHDMGFAARFYKVLAILLADKQQRIISQLSYGRLRYSKDRPLDEDSIYENELSPNFLAQMALAGSRFDWMLKQIIGN</sequence>
<dbReference type="RefSeq" id="WP_017750079.1">
    <property type="nucleotide sequence ID" value="NZ_KQ976354.1"/>
</dbReference>
<proteinExistence type="predicted"/>
<dbReference type="OrthoDB" id="951557at2"/>
<evidence type="ECO:0000259" key="1">
    <source>
        <dbReference type="PROSITE" id="PS50042"/>
    </source>
</evidence>
<dbReference type="GO" id="GO:0005829">
    <property type="term" value="C:cytosol"/>
    <property type="evidence" value="ECO:0007669"/>
    <property type="project" value="TreeGrafter"/>
</dbReference>